<reference evidence="2 3" key="1">
    <citation type="submission" date="2020-08" db="EMBL/GenBank/DDBJ databases">
        <title>Sequencing the genomes of 1000 actinobacteria strains.</title>
        <authorList>
            <person name="Klenk H.-P."/>
        </authorList>
    </citation>
    <scope>NUCLEOTIDE SEQUENCE [LARGE SCALE GENOMIC DNA]</scope>
    <source>
        <strain evidence="2 3">DSM 17294</strain>
    </source>
</reference>
<feature type="domain" description="HD/PDEase" evidence="1">
    <location>
        <begin position="78"/>
        <end position="197"/>
    </location>
</feature>
<proteinExistence type="predicted"/>
<accession>A0A841DLX7</accession>
<dbReference type="InterPro" id="IPR006674">
    <property type="entry name" value="HD_domain"/>
</dbReference>
<keyword evidence="3" id="KW-1185">Reference proteome</keyword>
<dbReference type="PANTHER" id="PTHR35569">
    <property type="entry name" value="CYANAMIDE HYDRATASE DDI2-RELATED"/>
    <property type="match status" value="1"/>
</dbReference>
<name>A0A841DLX7_9ACTN</name>
<dbReference type="Gene3D" id="1.10.3210.10">
    <property type="entry name" value="Hypothetical protein af1432"/>
    <property type="match status" value="1"/>
</dbReference>
<evidence type="ECO:0000259" key="1">
    <source>
        <dbReference type="SMART" id="SM00471"/>
    </source>
</evidence>
<dbReference type="PANTHER" id="PTHR35569:SF1">
    <property type="entry name" value="CYANAMIDE HYDRATASE DDI2-RELATED"/>
    <property type="match status" value="1"/>
</dbReference>
<dbReference type="Pfam" id="PF01966">
    <property type="entry name" value="HD"/>
    <property type="match status" value="1"/>
</dbReference>
<dbReference type="SUPFAM" id="SSF109604">
    <property type="entry name" value="HD-domain/PDEase-like"/>
    <property type="match status" value="1"/>
</dbReference>
<organism evidence="2 3">
    <name type="scientific">Kribbella solani</name>
    <dbReference type="NCBI Taxonomy" id="236067"/>
    <lineage>
        <taxon>Bacteria</taxon>
        <taxon>Bacillati</taxon>
        <taxon>Actinomycetota</taxon>
        <taxon>Actinomycetes</taxon>
        <taxon>Propionibacteriales</taxon>
        <taxon>Kribbellaceae</taxon>
        <taxon>Kribbella</taxon>
    </lineage>
</organism>
<dbReference type="InterPro" id="IPR003607">
    <property type="entry name" value="HD/PDEase_dom"/>
</dbReference>
<dbReference type="CDD" id="cd00077">
    <property type="entry name" value="HDc"/>
    <property type="match status" value="1"/>
</dbReference>
<dbReference type="RefSeq" id="WP_184831398.1">
    <property type="nucleotide sequence ID" value="NZ_BAAAVN010000014.1"/>
</dbReference>
<dbReference type="SMART" id="SM00471">
    <property type="entry name" value="HDc"/>
    <property type="match status" value="1"/>
</dbReference>
<comment type="caution">
    <text evidence="2">The sequence shown here is derived from an EMBL/GenBank/DDBJ whole genome shotgun (WGS) entry which is preliminary data.</text>
</comment>
<evidence type="ECO:0000313" key="2">
    <source>
        <dbReference type="EMBL" id="MBB5977437.1"/>
    </source>
</evidence>
<evidence type="ECO:0000313" key="3">
    <source>
        <dbReference type="Proteomes" id="UP000558997"/>
    </source>
</evidence>
<sequence length="251" mass="26962">MVEIGSSAWVARTGGALGPVDQVRFIVQAIVHELKSLRSGAGGRAWRGRSPDLTLAPDRLLPDTPIARHVSAYAQALLPEPLLQHSLRSWIWAGMLGDLDHLAYDNERLYVAALLHDVALVNHPGPDASCFAVHGAAVARQIVRDAGASGPFADTVADAIAAHFNVTVPVSWGAEAHLLHAGTHLDVAGTRRSELATSTLTEVHARAPRTGFATHFLAAMQQEATSRTNSRAAVLWRLGMGRAIRRHDQRC</sequence>
<protein>
    <recommendedName>
        <fullName evidence="1">HD/PDEase domain-containing protein</fullName>
    </recommendedName>
</protein>
<dbReference type="Proteomes" id="UP000558997">
    <property type="component" value="Unassembled WGS sequence"/>
</dbReference>
<gene>
    <name evidence="2" type="ORF">HDA44_000778</name>
</gene>
<dbReference type="EMBL" id="JACHNF010000001">
    <property type="protein sequence ID" value="MBB5977437.1"/>
    <property type="molecule type" value="Genomic_DNA"/>
</dbReference>
<dbReference type="AlphaFoldDB" id="A0A841DLX7"/>